<keyword evidence="1" id="KW-0812">Transmembrane</keyword>
<reference evidence="2 3" key="1">
    <citation type="submission" date="2016-10" db="EMBL/GenBank/DDBJ databases">
        <authorList>
            <person name="de Groot N.N."/>
        </authorList>
    </citation>
    <scope>NUCLEOTIDE SEQUENCE [LARGE SCALE GENOMIC DNA]</scope>
    <source>
        <strain evidence="2 3">DSM 43357</strain>
    </source>
</reference>
<dbReference type="InterPro" id="IPR021354">
    <property type="entry name" value="DUF2975"/>
</dbReference>
<gene>
    <name evidence="2" type="ORF">SAMN05660976_07081</name>
</gene>
<feature type="transmembrane region" description="Helical" evidence="1">
    <location>
        <begin position="170"/>
        <end position="187"/>
    </location>
</feature>
<dbReference type="Proteomes" id="UP000198953">
    <property type="component" value="Unassembled WGS sequence"/>
</dbReference>
<sequence length="201" mass="21184">MSSRWLTRLGTLLTLFLVLAWLEALGLLLYTALIAFVGTGNGIGVPLRVFDVPVAGMAAPDAVIVSATVDVMVRHQGPAPLVALLYLLSWAPGVTTVLLALFTVVRALRRARSGDRALFSAVTAAHLRRLGWILIIGSFAAGLLGMVAEPILASMLLAKSYLFYPPSGEVVAGVVTGVAVLAVSEIVRRGLVLLEEVEATI</sequence>
<name>A0A1H8ERV6_9ACTN</name>
<feature type="transmembrane region" description="Helical" evidence="1">
    <location>
        <begin position="130"/>
        <end position="158"/>
    </location>
</feature>
<evidence type="ECO:0000313" key="2">
    <source>
        <dbReference type="EMBL" id="SEN22130.1"/>
    </source>
</evidence>
<feature type="transmembrane region" description="Helical" evidence="1">
    <location>
        <begin position="12"/>
        <end position="37"/>
    </location>
</feature>
<keyword evidence="3" id="KW-1185">Reference proteome</keyword>
<keyword evidence="1" id="KW-1133">Transmembrane helix</keyword>
<evidence type="ECO:0008006" key="4">
    <source>
        <dbReference type="Google" id="ProtNLM"/>
    </source>
</evidence>
<evidence type="ECO:0000256" key="1">
    <source>
        <dbReference type="SAM" id="Phobius"/>
    </source>
</evidence>
<accession>A0A1H8ERV6</accession>
<dbReference type="OrthoDB" id="3533483at2"/>
<evidence type="ECO:0000313" key="3">
    <source>
        <dbReference type="Proteomes" id="UP000198953"/>
    </source>
</evidence>
<dbReference type="EMBL" id="FOBF01000023">
    <property type="protein sequence ID" value="SEN22130.1"/>
    <property type="molecule type" value="Genomic_DNA"/>
</dbReference>
<feature type="transmembrane region" description="Helical" evidence="1">
    <location>
        <begin position="83"/>
        <end position="109"/>
    </location>
</feature>
<organism evidence="2 3">
    <name type="scientific">Nonomuraea pusilla</name>
    <dbReference type="NCBI Taxonomy" id="46177"/>
    <lineage>
        <taxon>Bacteria</taxon>
        <taxon>Bacillati</taxon>
        <taxon>Actinomycetota</taxon>
        <taxon>Actinomycetes</taxon>
        <taxon>Streptosporangiales</taxon>
        <taxon>Streptosporangiaceae</taxon>
        <taxon>Nonomuraea</taxon>
    </lineage>
</organism>
<keyword evidence="1" id="KW-0472">Membrane</keyword>
<protein>
    <recommendedName>
        <fullName evidence="4">DUF2975 domain-containing protein</fullName>
    </recommendedName>
</protein>
<dbReference type="Pfam" id="PF11188">
    <property type="entry name" value="DUF2975"/>
    <property type="match status" value="1"/>
</dbReference>
<dbReference type="AlphaFoldDB" id="A0A1H8ERV6"/>
<dbReference type="RefSeq" id="WP_082535083.1">
    <property type="nucleotide sequence ID" value="NZ_BBZG01000002.1"/>
</dbReference>
<proteinExistence type="predicted"/>